<proteinExistence type="predicted"/>
<name>A0AAV4CBC2_9GAST</name>
<dbReference type="AlphaFoldDB" id="A0AAV4CBC2"/>
<organism evidence="1 2">
    <name type="scientific">Plakobranchus ocellatus</name>
    <dbReference type="NCBI Taxonomy" id="259542"/>
    <lineage>
        <taxon>Eukaryota</taxon>
        <taxon>Metazoa</taxon>
        <taxon>Spiralia</taxon>
        <taxon>Lophotrochozoa</taxon>
        <taxon>Mollusca</taxon>
        <taxon>Gastropoda</taxon>
        <taxon>Heterobranchia</taxon>
        <taxon>Euthyneura</taxon>
        <taxon>Panpulmonata</taxon>
        <taxon>Sacoglossa</taxon>
        <taxon>Placobranchoidea</taxon>
        <taxon>Plakobranchidae</taxon>
        <taxon>Plakobranchus</taxon>
    </lineage>
</organism>
<evidence type="ECO:0000313" key="2">
    <source>
        <dbReference type="Proteomes" id="UP000735302"/>
    </source>
</evidence>
<keyword evidence="2" id="KW-1185">Reference proteome</keyword>
<reference evidence="1 2" key="1">
    <citation type="journal article" date="2021" name="Elife">
        <title>Chloroplast acquisition without the gene transfer in kleptoplastic sea slugs, Plakobranchus ocellatus.</title>
        <authorList>
            <person name="Maeda T."/>
            <person name="Takahashi S."/>
            <person name="Yoshida T."/>
            <person name="Shimamura S."/>
            <person name="Takaki Y."/>
            <person name="Nagai Y."/>
            <person name="Toyoda A."/>
            <person name="Suzuki Y."/>
            <person name="Arimoto A."/>
            <person name="Ishii H."/>
            <person name="Satoh N."/>
            <person name="Nishiyama T."/>
            <person name="Hasebe M."/>
            <person name="Maruyama T."/>
            <person name="Minagawa J."/>
            <person name="Obokata J."/>
            <person name="Shigenobu S."/>
        </authorList>
    </citation>
    <scope>NUCLEOTIDE SEQUENCE [LARGE SCALE GENOMIC DNA]</scope>
</reference>
<dbReference type="Proteomes" id="UP000735302">
    <property type="component" value="Unassembled WGS sequence"/>
</dbReference>
<gene>
    <name evidence="1" type="ORF">PoB_005911100</name>
</gene>
<dbReference type="EMBL" id="BLXT01006641">
    <property type="protein sequence ID" value="GFO32606.1"/>
    <property type="molecule type" value="Genomic_DNA"/>
</dbReference>
<sequence>MHTCSHAVFTITSVVGLVSCPDKVFGHRFLSAVLCDERSLNRYIVSSSVNYFTCTYSASCKTRQKHFFPSIINFYQISASAQTCINTEIYVEELALPFWSLDLRIVMMLTVDIFVMEFLKVLHHYVLFQLIFPSTWGTEGTVANGSALRSTGNLLSRVRAPPPTPWPNGGPETLRSPCCVPAI</sequence>
<protein>
    <recommendedName>
        <fullName evidence="3">Secreted protein</fullName>
    </recommendedName>
</protein>
<comment type="caution">
    <text evidence="1">The sequence shown here is derived from an EMBL/GenBank/DDBJ whole genome shotgun (WGS) entry which is preliminary data.</text>
</comment>
<evidence type="ECO:0000313" key="1">
    <source>
        <dbReference type="EMBL" id="GFO32606.1"/>
    </source>
</evidence>
<evidence type="ECO:0008006" key="3">
    <source>
        <dbReference type="Google" id="ProtNLM"/>
    </source>
</evidence>
<accession>A0AAV4CBC2</accession>